<proteinExistence type="predicted"/>
<sequence>MNKAIYVWFAVKTLLCTCQPDQRTNDFRKVRSHYKISKIGKLPSQASESSGLARAGGKSTFWTHNDSGGKPELYEFDLTGKLISTKSIPGTQNVDWEDLAQDPSGNIYIGDFGNNAGTRKSLDIYKYNPTASTTEKISFQYPFKKVDKDAPNDFEAFFYHDQKLWLFSKNWGKDKFVKVYTLPAEKGTYKLTPVDSIQVSSQVTSADMSPDGKTFALLTYGKVLTFEVSGEEINFKKPVGCFRLVKKQSEALIFLNNTDMLITNEQGDFYKITYQ</sequence>
<evidence type="ECO:0000313" key="2">
    <source>
        <dbReference type="Proteomes" id="UP000306402"/>
    </source>
</evidence>
<dbReference type="OrthoDB" id="9798438at2"/>
<dbReference type="AlphaFoldDB" id="A0A5R9KVM5"/>
<dbReference type="EMBL" id="VCEJ01000004">
    <property type="protein sequence ID" value="TLV00139.1"/>
    <property type="molecule type" value="Genomic_DNA"/>
</dbReference>
<protein>
    <submittedName>
        <fullName evidence="1">Esterase-like activity of phytase family protein</fullName>
    </submittedName>
</protein>
<dbReference type="SUPFAM" id="SSF101898">
    <property type="entry name" value="NHL repeat"/>
    <property type="match status" value="1"/>
</dbReference>
<keyword evidence="2" id="KW-1185">Reference proteome</keyword>
<organism evidence="1 2">
    <name type="scientific">Dyadobacter luticola</name>
    <dbReference type="NCBI Taxonomy" id="1979387"/>
    <lineage>
        <taxon>Bacteria</taxon>
        <taxon>Pseudomonadati</taxon>
        <taxon>Bacteroidota</taxon>
        <taxon>Cytophagia</taxon>
        <taxon>Cytophagales</taxon>
        <taxon>Spirosomataceae</taxon>
        <taxon>Dyadobacter</taxon>
    </lineage>
</organism>
<comment type="caution">
    <text evidence="1">The sequence shown here is derived from an EMBL/GenBank/DDBJ whole genome shotgun (WGS) entry which is preliminary data.</text>
</comment>
<dbReference type="Proteomes" id="UP000306402">
    <property type="component" value="Unassembled WGS sequence"/>
</dbReference>
<gene>
    <name evidence="1" type="ORF">FEN17_11555</name>
</gene>
<evidence type="ECO:0000313" key="1">
    <source>
        <dbReference type="EMBL" id="TLV00139.1"/>
    </source>
</evidence>
<name>A0A5R9KVM5_9BACT</name>
<accession>A0A5R9KVM5</accession>
<reference evidence="1 2" key="1">
    <citation type="submission" date="2019-05" db="EMBL/GenBank/DDBJ databases">
        <authorList>
            <person name="Qu J.-H."/>
        </authorList>
    </citation>
    <scope>NUCLEOTIDE SEQUENCE [LARGE SCALE GENOMIC DNA]</scope>
    <source>
        <strain evidence="1 2">T17</strain>
    </source>
</reference>
<dbReference type="RefSeq" id="WP_138365519.1">
    <property type="nucleotide sequence ID" value="NZ_VCEJ01000004.1"/>
</dbReference>